<keyword evidence="3 5" id="KW-0863">Zinc-finger</keyword>
<evidence type="ECO:0000256" key="1">
    <source>
        <dbReference type="ARBA" id="ARBA00022723"/>
    </source>
</evidence>
<dbReference type="EMBL" id="JAVHJL010000012">
    <property type="protein sequence ID" value="KAK6495600.1"/>
    <property type="molecule type" value="Genomic_DNA"/>
</dbReference>
<organism evidence="7 8">
    <name type="scientific">Arthrobotrys musiformis</name>
    <dbReference type="NCBI Taxonomy" id="47236"/>
    <lineage>
        <taxon>Eukaryota</taxon>
        <taxon>Fungi</taxon>
        <taxon>Dikarya</taxon>
        <taxon>Ascomycota</taxon>
        <taxon>Pezizomycotina</taxon>
        <taxon>Orbiliomycetes</taxon>
        <taxon>Orbiliales</taxon>
        <taxon>Orbiliaceae</taxon>
        <taxon>Arthrobotrys</taxon>
    </lineage>
</organism>
<gene>
    <name evidence="7" type="ORF">TWF481_002648</name>
</gene>
<dbReference type="GO" id="GO:0000981">
    <property type="term" value="F:DNA-binding transcription factor activity, RNA polymerase II-specific"/>
    <property type="evidence" value="ECO:0007669"/>
    <property type="project" value="UniProtKB-ARBA"/>
</dbReference>
<dbReference type="PANTHER" id="PTHR14003:SF20">
    <property type="entry name" value="FINGER DOMAIN PROTEIN, PUTATIVE (AFU_ORTHOLOGUE AFUA_4G10380)-RELATED"/>
    <property type="match status" value="1"/>
</dbReference>
<evidence type="ECO:0000259" key="6">
    <source>
        <dbReference type="PROSITE" id="PS50157"/>
    </source>
</evidence>
<dbReference type="PANTHER" id="PTHR14003">
    <property type="entry name" value="TRANSCRIPTIONAL REPRESSOR PROTEIN YY"/>
    <property type="match status" value="1"/>
</dbReference>
<dbReference type="Gene3D" id="3.30.160.60">
    <property type="entry name" value="Classic Zinc Finger"/>
    <property type="match status" value="2"/>
</dbReference>
<proteinExistence type="predicted"/>
<keyword evidence="1" id="KW-0479">Metal-binding</keyword>
<sequence length="86" mass="9873">MGMMILRSRIIAEHVQRDLLAAVTYHVTLLIIELERIHSGIRPHACDFEGCRKQFIQRSALTVHARVHTGEKPYMCKVCEKLLAFA</sequence>
<protein>
    <recommendedName>
        <fullName evidence="6">C2H2-type domain-containing protein</fullName>
    </recommendedName>
</protein>
<dbReference type="InterPro" id="IPR013087">
    <property type="entry name" value="Znf_C2H2_type"/>
</dbReference>
<dbReference type="SUPFAM" id="SSF57667">
    <property type="entry name" value="beta-beta-alpha zinc fingers"/>
    <property type="match status" value="1"/>
</dbReference>
<reference evidence="7 8" key="1">
    <citation type="submission" date="2023-08" db="EMBL/GenBank/DDBJ databases">
        <authorList>
            <person name="Palmer J.M."/>
        </authorList>
    </citation>
    <scope>NUCLEOTIDE SEQUENCE [LARGE SCALE GENOMIC DNA]</scope>
    <source>
        <strain evidence="7 8">TWF481</strain>
    </source>
</reference>
<keyword evidence="4" id="KW-0862">Zinc</keyword>
<evidence type="ECO:0000313" key="7">
    <source>
        <dbReference type="EMBL" id="KAK6495600.1"/>
    </source>
</evidence>
<evidence type="ECO:0000256" key="5">
    <source>
        <dbReference type="PROSITE-ProRule" id="PRU00042"/>
    </source>
</evidence>
<dbReference type="GO" id="GO:0005667">
    <property type="term" value="C:transcription regulator complex"/>
    <property type="evidence" value="ECO:0007669"/>
    <property type="project" value="TreeGrafter"/>
</dbReference>
<evidence type="ECO:0000313" key="8">
    <source>
        <dbReference type="Proteomes" id="UP001370758"/>
    </source>
</evidence>
<dbReference type="GO" id="GO:0008270">
    <property type="term" value="F:zinc ion binding"/>
    <property type="evidence" value="ECO:0007669"/>
    <property type="project" value="UniProtKB-KW"/>
</dbReference>
<dbReference type="Proteomes" id="UP001370758">
    <property type="component" value="Unassembled WGS sequence"/>
</dbReference>
<accession>A0AAV9VQY2</accession>
<keyword evidence="2" id="KW-0677">Repeat</keyword>
<evidence type="ECO:0000256" key="3">
    <source>
        <dbReference type="ARBA" id="ARBA00022771"/>
    </source>
</evidence>
<comment type="caution">
    <text evidence="7">The sequence shown here is derived from an EMBL/GenBank/DDBJ whole genome shotgun (WGS) entry which is preliminary data.</text>
</comment>
<dbReference type="PROSITE" id="PS00028">
    <property type="entry name" value="ZINC_FINGER_C2H2_1"/>
    <property type="match status" value="1"/>
</dbReference>
<keyword evidence="8" id="KW-1185">Reference proteome</keyword>
<feature type="domain" description="C2H2-type" evidence="6">
    <location>
        <begin position="44"/>
        <end position="73"/>
    </location>
</feature>
<dbReference type="GO" id="GO:0000978">
    <property type="term" value="F:RNA polymerase II cis-regulatory region sequence-specific DNA binding"/>
    <property type="evidence" value="ECO:0007669"/>
    <property type="project" value="TreeGrafter"/>
</dbReference>
<evidence type="ECO:0000256" key="4">
    <source>
        <dbReference type="ARBA" id="ARBA00022833"/>
    </source>
</evidence>
<name>A0AAV9VQY2_9PEZI</name>
<dbReference type="PROSITE" id="PS50157">
    <property type="entry name" value="ZINC_FINGER_C2H2_2"/>
    <property type="match status" value="1"/>
</dbReference>
<evidence type="ECO:0000256" key="2">
    <source>
        <dbReference type="ARBA" id="ARBA00022737"/>
    </source>
</evidence>
<dbReference type="AlphaFoldDB" id="A0AAV9VQY2"/>
<dbReference type="GO" id="GO:0000785">
    <property type="term" value="C:chromatin"/>
    <property type="evidence" value="ECO:0007669"/>
    <property type="project" value="TreeGrafter"/>
</dbReference>
<dbReference type="InterPro" id="IPR036236">
    <property type="entry name" value="Znf_C2H2_sf"/>
</dbReference>
<dbReference type="FunFam" id="3.30.160.60:FF:000125">
    <property type="entry name" value="Putative zinc finger protein 143"/>
    <property type="match status" value="1"/>
</dbReference>